<evidence type="ECO:0000313" key="3">
    <source>
        <dbReference type="EMBL" id="TWP35793.1"/>
    </source>
</evidence>
<dbReference type="InterPro" id="IPR000120">
    <property type="entry name" value="Amidase"/>
</dbReference>
<keyword evidence="3" id="KW-0378">Hydrolase</keyword>
<dbReference type="RefSeq" id="WP_146317072.1">
    <property type="nucleotide sequence ID" value="NZ_VCQV01000016.1"/>
</dbReference>
<evidence type="ECO:0000256" key="1">
    <source>
        <dbReference type="SAM" id="MobiDB-lite"/>
    </source>
</evidence>
<comment type="caution">
    <text evidence="3">The sequence shown here is derived from an EMBL/GenBank/DDBJ whole genome shotgun (WGS) entry which is preliminary data.</text>
</comment>
<dbReference type="SUPFAM" id="SSF75304">
    <property type="entry name" value="Amidase signature (AS) enzymes"/>
    <property type="match status" value="1"/>
</dbReference>
<dbReference type="EC" id="3.5.1.4" evidence="3"/>
<dbReference type="PANTHER" id="PTHR11895">
    <property type="entry name" value="TRANSAMIDASE"/>
    <property type="match status" value="1"/>
</dbReference>
<accession>A0A563E0P0</accession>
<dbReference type="AlphaFoldDB" id="A0A563E0P0"/>
<dbReference type="InterPro" id="IPR036928">
    <property type="entry name" value="AS_sf"/>
</dbReference>
<feature type="domain" description="Amidase" evidence="2">
    <location>
        <begin position="37"/>
        <end position="442"/>
    </location>
</feature>
<evidence type="ECO:0000313" key="4">
    <source>
        <dbReference type="Proteomes" id="UP000320244"/>
    </source>
</evidence>
<dbReference type="GO" id="GO:0004040">
    <property type="term" value="F:amidase activity"/>
    <property type="evidence" value="ECO:0007669"/>
    <property type="project" value="UniProtKB-EC"/>
</dbReference>
<dbReference type="Gene3D" id="3.90.1300.10">
    <property type="entry name" value="Amidase signature (AS) domain"/>
    <property type="match status" value="1"/>
</dbReference>
<keyword evidence="4" id="KW-1185">Reference proteome</keyword>
<reference evidence="3 4" key="1">
    <citation type="submission" date="2019-05" db="EMBL/GenBank/DDBJ databases">
        <authorList>
            <person name="Lee S.D."/>
        </authorList>
    </citation>
    <scope>NUCLEOTIDE SEQUENCE [LARGE SCALE GENOMIC DNA]</scope>
    <source>
        <strain evidence="3 4">C5-26</strain>
    </source>
</reference>
<evidence type="ECO:0000259" key="2">
    <source>
        <dbReference type="Pfam" id="PF01425"/>
    </source>
</evidence>
<dbReference type="EMBL" id="VCQV01000016">
    <property type="protein sequence ID" value="TWP35793.1"/>
    <property type="molecule type" value="Genomic_DNA"/>
</dbReference>
<reference evidence="3 4" key="2">
    <citation type="submission" date="2019-08" db="EMBL/GenBank/DDBJ databases">
        <title>Jejuicoccus antrihumi gen. nov., sp. nov., a new member of the family Dermacoccaceae isolated from a cave.</title>
        <authorList>
            <person name="Schumann P."/>
            <person name="Kim I.S."/>
        </authorList>
    </citation>
    <scope>NUCLEOTIDE SEQUENCE [LARGE SCALE GENOMIC DNA]</scope>
    <source>
        <strain evidence="3 4">C5-26</strain>
    </source>
</reference>
<dbReference type="InterPro" id="IPR023631">
    <property type="entry name" value="Amidase_dom"/>
</dbReference>
<dbReference type="PANTHER" id="PTHR11895:SF173">
    <property type="entry name" value="GLUTAMYL-TRNA AMIDOTRANSFERASE SUBUNIT A"/>
    <property type="match status" value="1"/>
</dbReference>
<dbReference type="NCBIfam" id="NF005450">
    <property type="entry name" value="PRK07042.1"/>
    <property type="match status" value="1"/>
</dbReference>
<organism evidence="3 4">
    <name type="scientific">Leekyejoonella antrihumi</name>
    <dbReference type="NCBI Taxonomy" id="1660198"/>
    <lineage>
        <taxon>Bacteria</taxon>
        <taxon>Bacillati</taxon>
        <taxon>Actinomycetota</taxon>
        <taxon>Actinomycetes</taxon>
        <taxon>Micrococcales</taxon>
        <taxon>Dermacoccaceae</taxon>
        <taxon>Leekyejoonella</taxon>
    </lineage>
</organism>
<dbReference type="OrthoDB" id="182039at2"/>
<gene>
    <name evidence="3" type="ORF">FGL98_12330</name>
</gene>
<proteinExistence type="predicted"/>
<feature type="region of interest" description="Disordered" evidence="1">
    <location>
        <begin position="55"/>
        <end position="77"/>
    </location>
</feature>
<name>A0A563E0P0_9MICO</name>
<sequence length="474" mass="50759">MNTDVVLAAMSAVEMREGFADGSLSPVEVHDAVQVIIEAREPVLNAFWRRDAESSRTQAKASEKRWTQGEPLGPIDGVPVTLKENIARAGVPMPSGTAGVIPTVPERDSPITERVVQSGGVVLGSTVMPDWGMLSSGVSSLHGITRSPWDPSLTTGGSSAGAGAAAAAGYGPLHVGTDIGGSIRLPGTWLGLTTLKPSLGRVPLDSPYPGRSAGPLCRSADDVALLMSIIAGFDPRDWTALPPADIAWNDLRFDPRGLKVGLQVDAGCGLPVDDEVRATVEHAATVFRDAGAMVDPLEPFISPTMLDELDTFWRVRSWHDYHRLSSEQKLKVLPFIVQWVHGGADVPGARVLECYQTIMTMQHATVAATERFDLVLSPVAPMMAFAAEWPMPFGTADLGMAHIGFTAPYNMSGQPAASVNAGFSQDGRAIGVQISGRRFDDLGVVRAARWFEHHRPEAARPNWPIHSSEQETNR</sequence>
<dbReference type="Pfam" id="PF01425">
    <property type="entry name" value="Amidase"/>
    <property type="match status" value="1"/>
</dbReference>
<dbReference type="Proteomes" id="UP000320244">
    <property type="component" value="Unassembled WGS sequence"/>
</dbReference>
<protein>
    <submittedName>
        <fullName evidence="3">Amidase</fullName>
        <ecNumber evidence="3">3.5.1.4</ecNumber>
    </submittedName>
</protein>